<feature type="domain" description="Soluble ligand binding" evidence="17">
    <location>
        <begin position="1618"/>
        <end position="1666"/>
    </location>
</feature>
<keyword evidence="3" id="KW-0813">Transport</keyword>
<organism evidence="19 20">
    <name type="scientific">Kosmotoga pacifica</name>
    <dbReference type="NCBI Taxonomy" id="1330330"/>
    <lineage>
        <taxon>Bacteria</taxon>
        <taxon>Thermotogati</taxon>
        <taxon>Thermotogota</taxon>
        <taxon>Thermotogae</taxon>
        <taxon>Kosmotogales</taxon>
        <taxon>Kosmotogaceae</taxon>
        <taxon>Kosmotoga</taxon>
    </lineage>
</organism>
<evidence type="ECO:0000313" key="20">
    <source>
        <dbReference type="Proteomes" id="UP000035159"/>
    </source>
</evidence>
<dbReference type="GO" id="GO:0015159">
    <property type="term" value="F:polysaccharide transmembrane transporter activity"/>
    <property type="evidence" value="ECO:0007669"/>
    <property type="project" value="InterPro"/>
</dbReference>
<dbReference type="GO" id="GO:0009279">
    <property type="term" value="C:cell outer membrane"/>
    <property type="evidence" value="ECO:0007669"/>
    <property type="project" value="UniProtKB-SubCell"/>
</dbReference>
<proteinExistence type="inferred from homology"/>
<keyword evidence="20" id="KW-1185">Reference proteome</keyword>
<keyword evidence="8" id="KW-0625">Polysaccharide transport</keyword>
<feature type="domain" description="Soluble ligand binding" evidence="17">
    <location>
        <begin position="737"/>
        <end position="780"/>
    </location>
</feature>
<keyword evidence="13" id="KW-0998">Cell outer membrane</keyword>
<feature type="domain" description="SLBB" evidence="18">
    <location>
        <begin position="579"/>
        <end position="648"/>
    </location>
</feature>
<keyword evidence="10" id="KW-0626">Porin</keyword>
<dbReference type="GO" id="GO:0015288">
    <property type="term" value="F:porin activity"/>
    <property type="evidence" value="ECO:0007669"/>
    <property type="project" value="UniProtKB-KW"/>
</dbReference>
<feature type="domain" description="Soluble ligand binding" evidence="17">
    <location>
        <begin position="1456"/>
        <end position="1496"/>
    </location>
</feature>
<evidence type="ECO:0000256" key="15">
    <source>
        <dbReference type="PROSITE-ProRule" id="PRU00182"/>
    </source>
</evidence>
<keyword evidence="6" id="KW-0812">Transmembrane</keyword>
<keyword evidence="14" id="KW-0449">Lipoprotein</keyword>
<evidence type="ECO:0000256" key="12">
    <source>
        <dbReference type="ARBA" id="ARBA00023139"/>
    </source>
</evidence>
<evidence type="ECO:0000256" key="10">
    <source>
        <dbReference type="ARBA" id="ARBA00023114"/>
    </source>
</evidence>
<name>A0A0G2ZCK0_9BACT</name>
<dbReference type="Pfam" id="PF02563">
    <property type="entry name" value="Poly_export"/>
    <property type="match status" value="1"/>
</dbReference>
<comment type="subcellular location">
    <subcellularLocation>
        <location evidence="1">Cell outer membrane</location>
        <topology evidence="1">Multi-pass membrane protein</topology>
    </subcellularLocation>
</comment>
<evidence type="ECO:0000256" key="4">
    <source>
        <dbReference type="ARBA" id="ARBA00022452"/>
    </source>
</evidence>
<keyword evidence="5" id="KW-0762">Sugar transport</keyword>
<dbReference type="GO" id="GO:0003723">
    <property type="term" value="F:RNA binding"/>
    <property type="evidence" value="ECO:0007669"/>
    <property type="project" value="UniProtKB-KW"/>
</dbReference>
<dbReference type="Gene3D" id="3.30.1950.10">
    <property type="entry name" value="wza like domain"/>
    <property type="match status" value="1"/>
</dbReference>
<evidence type="ECO:0000259" key="17">
    <source>
        <dbReference type="Pfam" id="PF10531"/>
    </source>
</evidence>
<evidence type="ECO:0000259" key="16">
    <source>
        <dbReference type="Pfam" id="PF02563"/>
    </source>
</evidence>
<evidence type="ECO:0000256" key="5">
    <source>
        <dbReference type="ARBA" id="ARBA00022597"/>
    </source>
</evidence>
<feature type="domain" description="Soluble ligand binding" evidence="17">
    <location>
        <begin position="1220"/>
        <end position="1267"/>
    </location>
</feature>
<reference evidence="19 20" key="1">
    <citation type="submission" date="2015-04" db="EMBL/GenBank/DDBJ databases">
        <title>Complete Genome Sequence of Kosmotoga pacifica SLHLJ1.</title>
        <authorList>
            <person name="Jiang L.J."/>
            <person name="Shao Z.Z."/>
            <person name="Jebbar M."/>
        </authorList>
    </citation>
    <scope>NUCLEOTIDE SEQUENCE [LARGE SCALE GENOMIC DNA]</scope>
    <source>
        <strain evidence="19 20">SLHLJ1</strain>
    </source>
</reference>
<evidence type="ECO:0000256" key="3">
    <source>
        <dbReference type="ARBA" id="ARBA00022448"/>
    </source>
</evidence>
<dbReference type="GO" id="GO:0006811">
    <property type="term" value="P:monoatomic ion transport"/>
    <property type="evidence" value="ECO:0007669"/>
    <property type="project" value="UniProtKB-KW"/>
</dbReference>
<keyword evidence="4" id="KW-1134">Transmembrane beta strand</keyword>
<evidence type="ECO:0000256" key="7">
    <source>
        <dbReference type="ARBA" id="ARBA00022729"/>
    </source>
</evidence>
<dbReference type="OrthoDB" id="8291at2"/>
<dbReference type="InterPro" id="IPR049712">
    <property type="entry name" value="Poly_export"/>
</dbReference>
<dbReference type="Proteomes" id="UP000035159">
    <property type="component" value="Chromosome"/>
</dbReference>
<feature type="domain" description="Soluble ligand binding" evidence="17">
    <location>
        <begin position="183"/>
        <end position="226"/>
    </location>
</feature>
<dbReference type="GO" id="GO:0046930">
    <property type="term" value="C:pore complex"/>
    <property type="evidence" value="ECO:0007669"/>
    <property type="project" value="UniProtKB-KW"/>
</dbReference>
<dbReference type="PATRIC" id="fig|1330330.3.peg.12"/>
<keyword evidence="9" id="KW-0406">Ion transport</keyword>
<dbReference type="PANTHER" id="PTHR33619:SF3">
    <property type="entry name" value="POLYSACCHARIDE EXPORT PROTEIN GFCE-RELATED"/>
    <property type="match status" value="1"/>
</dbReference>
<evidence type="ECO:0008006" key="21">
    <source>
        <dbReference type="Google" id="ProtNLM"/>
    </source>
</evidence>
<dbReference type="STRING" id="1330330.IX53_00060"/>
<feature type="domain" description="Soluble ligand binding" evidence="17">
    <location>
        <begin position="269"/>
        <end position="302"/>
    </location>
</feature>
<feature type="domain" description="Soluble ligand binding" evidence="17">
    <location>
        <begin position="1297"/>
        <end position="1348"/>
    </location>
</feature>
<feature type="domain" description="Polysaccharide export protein N-terminal" evidence="16">
    <location>
        <begin position="19"/>
        <end position="91"/>
    </location>
</feature>
<evidence type="ECO:0000256" key="11">
    <source>
        <dbReference type="ARBA" id="ARBA00023136"/>
    </source>
</evidence>
<keyword evidence="12" id="KW-0564">Palmitate</keyword>
<comment type="similarity">
    <text evidence="2">Belongs to the BexD/CtrA/VexA family.</text>
</comment>
<gene>
    <name evidence="19" type="ORF">IX53_00060</name>
</gene>
<dbReference type="RefSeq" id="WP_047753618.1">
    <property type="nucleotide sequence ID" value="NZ_CAJUHA010000010.1"/>
</dbReference>
<evidence type="ECO:0000259" key="18">
    <source>
        <dbReference type="Pfam" id="PF22461"/>
    </source>
</evidence>
<dbReference type="KEGG" id="kpf:IX53_00060"/>
<sequence>MKRLSLIIIFLVLTVVGLSAYQLRSGDLLRIYVYGHEDLTVDVAVGPDGWITVPPVGSLKVLNMTLDEASKELTRRYSSLITDPKITVTVQDYAPFIYYVLGEVRNPGNIVLDAQQASIAQLIAAAGGLKDTAEENEFQIVKKDGKRLTITVENYPKDTKLTTIFLEPGDSLFILNGYSNWIKVIGEVGKPGVFKYQEGVTLTRVIAEAGGIKETGDPEEIAVITRLGNSTQRQVYNLNDIFAGKSADPVLKKGSTVIVSNTALKAIKIIGEVRNPGIVSYREGLTLLRAISDAGGFTSTSGDNVLVISDKDTLTFTVNDLLKGSVEDPFLKPGTTIVVPRETEKYVYLLSPDFSGRVDFSFDEKLTIRNVLLKTGRYQPDKDEEIEIIEPDGTKKSFSMKELENNDSELSSGALVSLSLTIDYAYITGEVSSPGIQYIERYEEATLRNLLIRSGVKTETAGSVEVISDTRKVYTIEDALISEDIITPGTVIIVDKRPEKYVYLIGDEISGGKLELSRDEPLTLKNVLARRNLLFTASDRIVKVIMNDSEFSIKLSDLKEKDISLIPGSVIIITDLFTRVYVLGEVKNPGLVVFEPNEIATIASALSKAGGLLSDSGNIQILVNGTSTEYPLDTELISRTVLDNDTILYVDRQPERYVYLISDQEGGRIEFSEDEKPTLRHLLSKLNMLDFETDESITIYFPNGQKVDIPMSSLENDDVDLEYGSIIVDRYSGRGISVLGEVRSPGTFTTKSSADLRLSRAIAARGGFLSTADDRRLMLIDSTLGRAITVDFADMLEKGEDLYLKPGTTVYVPKLEEKYAYITGEVKDPGIKHFDIEEKFTLGALIGKAGGVTPNASEVHLITNNGSKIIALEDAVISSEELVPGALVNVIKNLERYVYIVSKEKGGRIDFASSEKLTLKTALVKAGLLDYRLNKTITVQKPNGSQLEIKPWTLKNSDIILDPGSVIVYPEPGVSVYVLGAVNSPGKIRFTPGELPTLSRALALAGGTSGNFSGYITISDENGMSEIEFDAILKGKAEDLILMDDTILFVQESSDRYVYLISPDGGGRIEFEKNEKMTLKNLLARKNYLSFSMKGQVVLQYPDGKKEIFELSKLEKEDIFLTGGTIVMFPDALRELYILGAVNNPGVKVFEPSESLTLTSLISKAGGTLEEAFNTEVFITDASGKTFTVNLKEILEGKSLDRELEPRSLVYVPFYQPIRINVLGEVNKPGVVEFGPDEKVTLLNAISKAGGMKENASDIVKLGRGEGNYRWLDLIDNVDLPLEDGAVIYVPEDTGRYVYVLGQVLRSGRVDFDKYENITLAAVVAKAGGVLETAADEVKIIQPDGRVRTMSLLALENKLDNPEIQPGSTVVISETLTRVTILGQVRNPGTYVFGRKEVATIATAIAKAGGISDIDTVEKILLYTAGKVRSIDDLTTEKTPIEGEALIYVKPVEELVFTVLGEVKTPGTFSYTSKHLPSLTELLTRAGGVNGNAEEVQVIMADTLEVFSVEDARRSIEPFKNEAIVIVTGGGSRYISVIGEVNNPGLVDLGDFERPVTLGEVLAHAGGLKNSSAEYVEIIGPDSKRKTLSLHGEDLSQNLTENLEAGSIVYVPPVYLKVLVLGEVKNPGVVNYTTDMNLLDAIALSGGFTAEAYKNVLLIKNVTGGNPEIEYIDLTGKKLSDGSMKLEPGDVIYVPQSRFVDIKEVLSFVSSVLSITGVSLHLVNPGTY</sequence>
<feature type="domain" description="Soluble ligand binding" evidence="17">
    <location>
        <begin position="97"/>
        <end position="149"/>
    </location>
</feature>
<keyword evidence="7" id="KW-0732">Signal</keyword>
<keyword evidence="15" id="KW-0694">RNA-binding</keyword>
<evidence type="ECO:0000256" key="9">
    <source>
        <dbReference type="ARBA" id="ARBA00023065"/>
    </source>
</evidence>
<dbReference type="PANTHER" id="PTHR33619">
    <property type="entry name" value="POLYSACCHARIDE EXPORT PROTEIN GFCE-RELATED"/>
    <property type="match status" value="1"/>
</dbReference>
<dbReference type="InterPro" id="IPR019554">
    <property type="entry name" value="Soluble_ligand-bd"/>
</dbReference>
<dbReference type="InterPro" id="IPR054765">
    <property type="entry name" value="SLBB_dom"/>
</dbReference>
<dbReference type="Pfam" id="PF10531">
    <property type="entry name" value="SLBB"/>
    <property type="match status" value="11"/>
</dbReference>
<dbReference type="EMBL" id="CP011232">
    <property type="protein sequence ID" value="AKI96483.1"/>
    <property type="molecule type" value="Genomic_DNA"/>
</dbReference>
<evidence type="ECO:0000256" key="1">
    <source>
        <dbReference type="ARBA" id="ARBA00004571"/>
    </source>
</evidence>
<evidence type="ECO:0000256" key="8">
    <source>
        <dbReference type="ARBA" id="ARBA00023047"/>
    </source>
</evidence>
<feature type="domain" description="Soluble ligand binding" evidence="17">
    <location>
        <begin position="1378"/>
        <end position="1427"/>
    </location>
</feature>
<keyword evidence="11" id="KW-0472">Membrane</keyword>
<protein>
    <recommendedName>
        <fullName evidence="21">Polysaccharide export protein</fullName>
    </recommendedName>
</protein>
<feature type="domain" description="SLBB" evidence="18">
    <location>
        <begin position="1136"/>
        <end position="1212"/>
    </location>
</feature>
<dbReference type="PROSITE" id="PS50889">
    <property type="entry name" value="S4"/>
    <property type="match status" value="1"/>
</dbReference>
<evidence type="ECO:0000256" key="6">
    <source>
        <dbReference type="ARBA" id="ARBA00022692"/>
    </source>
</evidence>
<evidence type="ECO:0000256" key="14">
    <source>
        <dbReference type="ARBA" id="ARBA00023288"/>
    </source>
</evidence>
<evidence type="ECO:0000256" key="2">
    <source>
        <dbReference type="ARBA" id="ARBA00009450"/>
    </source>
</evidence>
<evidence type="ECO:0000313" key="19">
    <source>
        <dbReference type="EMBL" id="AKI96483.1"/>
    </source>
</evidence>
<evidence type="ECO:0000256" key="13">
    <source>
        <dbReference type="ARBA" id="ARBA00023237"/>
    </source>
</evidence>
<accession>A0A0G2ZCK0</accession>
<dbReference type="Gene3D" id="3.10.560.10">
    <property type="entry name" value="Outer membrane lipoprotein wza domain like"/>
    <property type="match status" value="13"/>
</dbReference>
<dbReference type="InterPro" id="IPR003715">
    <property type="entry name" value="Poly_export_N"/>
</dbReference>
<feature type="domain" description="Soluble ligand binding" evidence="17">
    <location>
        <begin position="820"/>
        <end position="862"/>
    </location>
</feature>
<dbReference type="Pfam" id="PF22461">
    <property type="entry name" value="SLBB_2"/>
    <property type="match status" value="2"/>
</dbReference>
<feature type="domain" description="Soluble ligand binding" evidence="17">
    <location>
        <begin position="1535"/>
        <end position="1571"/>
    </location>
</feature>